<evidence type="ECO:0000256" key="2">
    <source>
        <dbReference type="ARBA" id="ARBA00023015"/>
    </source>
</evidence>
<name>A0A916U4E3_9HYPH</name>
<dbReference type="InterPro" id="IPR058163">
    <property type="entry name" value="LysR-type_TF_proteobact-type"/>
</dbReference>
<protein>
    <submittedName>
        <fullName evidence="6">LysR family transcriptional regulator</fullName>
    </submittedName>
</protein>
<evidence type="ECO:0000313" key="7">
    <source>
        <dbReference type="Proteomes" id="UP000637002"/>
    </source>
</evidence>
<dbReference type="EMBL" id="BMGG01000003">
    <property type="protein sequence ID" value="GGC58920.1"/>
    <property type="molecule type" value="Genomic_DNA"/>
</dbReference>
<keyword evidence="2" id="KW-0805">Transcription regulation</keyword>
<dbReference type="RefSeq" id="WP_188608758.1">
    <property type="nucleotide sequence ID" value="NZ_BMGG01000003.1"/>
</dbReference>
<proteinExistence type="inferred from homology"/>
<dbReference type="PANTHER" id="PTHR30537">
    <property type="entry name" value="HTH-TYPE TRANSCRIPTIONAL REGULATOR"/>
    <property type="match status" value="1"/>
</dbReference>
<keyword evidence="7" id="KW-1185">Reference proteome</keyword>
<sequence length="303" mass="33303">MDQMAALRAFVRVVEAGNFTRAAASLAMPKATLTKLVQGLEAHVRTHLLARTTRRVTVTPDGAAYYERVVRLLTELDELDSTMSSQQAKPSGRLRIDTSALVAVHILIPALPNFHARYPDIQVDLGVTDRAVDLVGENVDCVLRAGDIVDQSLIARRIGQLAFVTCAAPGYLTRYGEPRHPRELEGDHFTVSYFSARTGRNVPLEFVRDGEHIEIYGRHRVATNDGNAFVAAAVHGYGIAQAPAFMAERLIETGELMPVLSDWSADGVPIHVVYPPNRHLSNKLRVFVDWAADLFAVDAPSSR</sequence>
<gene>
    <name evidence="6" type="ORF">GCM10010994_17180</name>
</gene>
<reference evidence="6" key="2">
    <citation type="submission" date="2020-09" db="EMBL/GenBank/DDBJ databases">
        <authorList>
            <person name="Sun Q."/>
            <person name="Zhou Y."/>
        </authorList>
    </citation>
    <scope>NUCLEOTIDE SEQUENCE</scope>
    <source>
        <strain evidence="6">CGMCC 1.12919</strain>
    </source>
</reference>
<dbReference type="Pfam" id="PF00126">
    <property type="entry name" value="HTH_1"/>
    <property type="match status" value="1"/>
</dbReference>
<accession>A0A916U4E3</accession>
<comment type="similarity">
    <text evidence="1">Belongs to the LysR transcriptional regulatory family.</text>
</comment>
<keyword evidence="3" id="KW-0238">DNA-binding</keyword>
<dbReference type="InterPro" id="IPR000847">
    <property type="entry name" value="LysR_HTH_N"/>
</dbReference>
<comment type="caution">
    <text evidence="6">The sequence shown here is derived from an EMBL/GenBank/DDBJ whole genome shotgun (WGS) entry which is preliminary data.</text>
</comment>
<dbReference type="SUPFAM" id="SSF53850">
    <property type="entry name" value="Periplasmic binding protein-like II"/>
    <property type="match status" value="1"/>
</dbReference>
<dbReference type="AlphaFoldDB" id="A0A916U4E3"/>
<dbReference type="SUPFAM" id="SSF46785">
    <property type="entry name" value="Winged helix' DNA-binding domain"/>
    <property type="match status" value="1"/>
</dbReference>
<evidence type="ECO:0000313" key="6">
    <source>
        <dbReference type="EMBL" id="GGC58920.1"/>
    </source>
</evidence>
<dbReference type="Gene3D" id="1.10.10.10">
    <property type="entry name" value="Winged helix-like DNA-binding domain superfamily/Winged helix DNA-binding domain"/>
    <property type="match status" value="1"/>
</dbReference>
<dbReference type="FunFam" id="1.10.10.10:FF:000001">
    <property type="entry name" value="LysR family transcriptional regulator"/>
    <property type="match status" value="1"/>
</dbReference>
<dbReference type="PANTHER" id="PTHR30537:SF17">
    <property type="entry name" value="LYSR-FAMILY REGULATORY PROTEIN"/>
    <property type="match status" value="1"/>
</dbReference>
<evidence type="ECO:0000259" key="5">
    <source>
        <dbReference type="PROSITE" id="PS50931"/>
    </source>
</evidence>
<dbReference type="GO" id="GO:0006351">
    <property type="term" value="P:DNA-templated transcription"/>
    <property type="evidence" value="ECO:0007669"/>
    <property type="project" value="TreeGrafter"/>
</dbReference>
<dbReference type="GO" id="GO:0043565">
    <property type="term" value="F:sequence-specific DNA binding"/>
    <property type="evidence" value="ECO:0007669"/>
    <property type="project" value="TreeGrafter"/>
</dbReference>
<evidence type="ECO:0000256" key="3">
    <source>
        <dbReference type="ARBA" id="ARBA00023125"/>
    </source>
</evidence>
<reference evidence="6" key="1">
    <citation type="journal article" date="2014" name="Int. J. Syst. Evol. Microbiol.">
        <title>Complete genome sequence of Corynebacterium casei LMG S-19264T (=DSM 44701T), isolated from a smear-ripened cheese.</title>
        <authorList>
            <consortium name="US DOE Joint Genome Institute (JGI-PGF)"/>
            <person name="Walter F."/>
            <person name="Albersmeier A."/>
            <person name="Kalinowski J."/>
            <person name="Ruckert C."/>
        </authorList>
    </citation>
    <scope>NUCLEOTIDE SEQUENCE</scope>
    <source>
        <strain evidence="6">CGMCC 1.12919</strain>
    </source>
</reference>
<dbReference type="InterPro" id="IPR036390">
    <property type="entry name" value="WH_DNA-bd_sf"/>
</dbReference>
<dbReference type="Proteomes" id="UP000637002">
    <property type="component" value="Unassembled WGS sequence"/>
</dbReference>
<dbReference type="GO" id="GO:0003700">
    <property type="term" value="F:DNA-binding transcription factor activity"/>
    <property type="evidence" value="ECO:0007669"/>
    <property type="project" value="InterPro"/>
</dbReference>
<dbReference type="InterPro" id="IPR036388">
    <property type="entry name" value="WH-like_DNA-bd_sf"/>
</dbReference>
<evidence type="ECO:0000256" key="4">
    <source>
        <dbReference type="ARBA" id="ARBA00023163"/>
    </source>
</evidence>
<organism evidence="6 7">
    <name type="scientific">Chelatococcus reniformis</name>
    <dbReference type="NCBI Taxonomy" id="1494448"/>
    <lineage>
        <taxon>Bacteria</taxon>
        <taxon>Pseudomonadati</taxon>
        <taxon>Pseudomonadota</taxon>
        <taxon>Alphaproteobacteria</taxon>
        <taxon>Hyphomicrobiales</taxon>
        <taxon>Chelatococcaceae</taxon>
        <taxon>Chelatococcus</taxon>
    </lineage>
</organism>
<dbReference type="Pfam" id="PF03466">
    <property type="entry name" value="LysR_substrate"/>
    <property type="match status" value="1"/>
</dbReference>
<keyword evidence="4" id="KW-0804">Transcription</keyword>
<dbReference type="InterPro" id="IPR005119">
    <property type="entry name" value="LysR_subst-bd"/>
</dbReference>
<dbReference type="PROSITE" id="PS50931">
    <property type="entry name" value="HTH_LYSR"/>
    <property type="match status" value="1"/>
</dbReference>
<feature type="domain" description="HTH lysR-type" evidence="5">
    <location>
        <begin position="1"/>
        <end position="59"/>
    </location>
</feature>
<dbReference type="CDD" id="cd08472">
    <property type="entry name" value="PBP2_CrgA_like_3"/>
    <property type="match status" value="1"/>
</dbReference>
<dbReference type="Gene3D" id="3.40.190.10">
    <property type="entry name" value="Periplasmic binding protein-like II"/>
    <property type="match status" value="2"/>
</dbReference>
<evidence type="ECO:0000256" key="1">
    <source>
        <dbReference type="ARBA" id="ARBA00009437"/>
    </source>
</evidence>